<evidence type="ECO:0000256" key="12">
    <source>
        <dbReference type="ARBA" id="ARBA00023136"/>
    </source>
</evidence>
<evidence type="ECO:0000256" key="19">
    <source>
        <dbReference type="ARBA" id="ARBA00042603"/>
    </source>
</evidence>
<evidence type="ECO:0000256" key="20">
    <source>
        <dbReference type="ARBA" id="ARBA00048097"/>
    </source>
</evidence>
<dbReference type="CDD" id="cd16012">
    <property type="entry name" value="ALP"/>
    <property type="match status" value="1"/>
</dbReference>
<evidence type="ECO:0000256" key="17">
    <source>
        <dbReference type="ARBA" id="ARBA00037828"/>
    </source>
</evidence>
<keyword evidence="5" id="KW-1003">Cell membrane</keyword>
<feature type="binding site" evidence="26">
    <location>
        <position position="384"/>
    </location>
    <ligand>
        <name>Zn(2+)</name>
        <dbReference type="ChEBI" id="CHEBI:29105"/>
        <label>2</label>
    </ligand>
</feature>
<dbReference type="PROSITE" id="PS50835">
    <property type="entry name" value="IG_LIKE"/>
    <property type="match status" value="1"/>
</dbReference>
<feature type="domain" description="Ig-like" evidence="29">
    <location>
        <begin position="617"/>
        <end position="713"/>
    </location>
</feature>
<comment type="subcellular location">
    <subcellularLocation>
        <location evidence="1">Cell membrane</location>
        <topology evidence="1">Lipid-anchor</topology>
        <topology evidence="1">GPI-anchor</topology>
    </subcellularLocation>
    <subcellularLocation>
        <location evidence="17">Extracellular vesicle membrane</location>
        <topology evidence="17">Lipid-anchor</topology>
        <topology evidence="17">GPI-anchor</topology>
    </subcellularLocation>
</comment>
<comment type="caution">
    <text evidence="30">The sequence shown here is derived from an EMBL/GenBank/DDBJ whole genome shotgun (WGS) entry which is preliminary data.</text>
</comment>
<feature type="binding site" evidence="26">
    <location>
        <position position="339"/>
    </location>
    <ligand>
        <name>Zn(2+)</name>
        <dbReference type="ChEBI" id="CHEBI:29105"/>
        <label>2</label>
    </ligand>
</feature>
<comment type="catalytic activity">
    <reaction evidence="16">
        <text>AMP + H2O = adenosine + phosphate</text>
        <dbReference type="Rhea" id="RHEA:29375"/>
        <dbReference type="ChEBI" id="CHEBI:15377"/>
        <dbReference type="ChEBI" id="CHEBI:16335"/>
        <dbReference type="ChEBI" id="CHEBI:43474"/>
        <dbReference type="ChEBI" id="CHEBI:456215"/>
    </reaction>
    <physiologicalReaction direction="left-to-right" evidence="16">
        <dbReference type="Rhea" id="RHEA:29376"/>
    </physiologicalReaction>
</comment>
<comment type="catalytic activity">
    <reaction evidence="23">
        <text>pyridoxal 5'-phosphate + H2O = pyridoxal + phosphate</text>
        <dbReference type="Rhea" id="RHEA:20533"/>
        <dbReference type="ChEBI" id="CHEBI:15377"/>
        <dbReference type="ChEBI" id="CHEBI:17310"/>
        <dbReference type="ChEBI" id="CHEBI:43474"/>
        <dbReference type="ChEBI" id="CHEBI:597326"/>
    </reaction>
    <physiologicalReaction direction="left-to-right" evidence="23">
        <dbReference type="Rhea" id="RHEA:20534"/>
    </physiologicalReaction>
</comment>
<feature type="binding site" evidence="26">
    <location>
        <position position="343"/>
    </location>
    <ligand>
        <name>Zn(2+)</name>
        <dbReference type="ChEBI" id="CHEBI:29105"/>
        <label>2</label>
    </ligand>
</feature>
<dbReference type="GO" id="GO:0004035">
    <property type="term" value="F:alkaline phosphatase activity"/>
    <property type="evidence" value="ECO:0007669"/>
    <property type="project" value="UniProtKB-EC"/>
</dbReference>
<evidence type="ECO:0000256" key="24">
    <source>
        <dbReference type="ARBA" id="ARBA00049526"/>
    </source>
</evidence>
<evidence type="ECO:0000256" key="15">
    <source>
        <dbReference type="ARBA" id="ARBA00036105"/>
    </source>
</evidence>
<evidence type="ECO:0000313" key="31">
    <source>
        <dbReference type="Proteomes" id="UP000663836"/>
    </source>
</evidence>
<feature type="binding site" evidence="26">
    <location>
        <position position="67"/>
    </location>
    <ligand>
        <name>Mg(2+)</name>
        <dbReference type="ChEBI" id="CHEBI:18420"/>
    </ligand>
</feature>
<evidence type="ECO:0000256" key="1">
    <source>
        <dbReference type="ARBA" id="ARBA00004609"/>
    </source>
</evidence>
<feature type="chain" id="PRO_5032418777" description="Alkaline phosphatase, tissue-nonspecific isozyme" evidence="28">
    <location>
        <begin position="24"/>
        <end position="811"/>
    </location>
</feature>
<comment type="similarity">
    <text evidence="2 27">Belongs to the alkaline phosphatase family.</text>
</comment>
<evidence type="ECO:0000259" key="29">
    <source>
        <dbReference type="PROSITE" id="PS50835"/>
    </source>
</evidence>
<evidence type="ECO:0000256" key="21">
    <source>
        <dbReference type="ARBA" id="ARBA00048778"/>
    </source>
</evidence>
<dbReference type="InterPro" id="IPR017850">
    <property type="entry name" value="Alkaline_phosphatase_core_sf"/>
</dbReference>
<comment type="subunit">
    <text evidence="3">Homodimer.</text>
</comment>
<evidence type="ECO:0000256" key="10">
    <source>
        <dbReference type="ARBA" id="ARBA00022833"/>
    </source>
</evidence>
<dbReference type="Gene3D" id="2.60.40.10">
    <property type="entry name" value="Immunoglobulins"/>
    <property type="match status" value="2"/>
</dbReference>
<comment type="catalytic activity">
    <reaction evidence="21">
        <text>ATP + H2O = ADP + phosphate + H(+)</text>
        <dbReference type="Rhea" id="RHEA:13065"/>
        <dbReference type="ChEBI" id="CHEBI:15377"/>
        <dbReference type="ChEBI" id="CHEBI:15378"/>
        <dbReference type="ChEBI" id="CHEBI:30616"/>
        <dbReference type="ChEBI" id="CHEBI:43474"/>
        <dbReference type="ChEBI" id="CHEBI:456216"/>
    </reaction>
    <physiologicalReaction direction="left-to-right" evidence="21">
        <dbReference type="Rhea" id="RHEA:13066"/>
    </physiologicalReaction>
</comment>
<dbReference type="SUPFAM" id="SSF48726">
    <property type="entry name" value="Immunoglobulin"/>
    <property type="match status" value="1"/>
</dbReference>
<dbReference type="InterPro" id="IPR001952">
    <property type="entry name" value="Alkaline_phosphatase"/>
</dbReference>
<dbReference type="InterPro" id="IPR007110">
    <property type="entry name" value="Ig-like_dom"/>
</dbReference>
<evidence type="ECO:0000256" key="26">
    <source>
        <dbReference type="PIRSR" id="PIRSR601952-2"/>
    </source>
</evidence>
<feature type="binding site" evidence="26">
    <location>
        <position position="385"/>
    </location>
    <ligand>
        <name>Zn(2+)</name>
        <dbReference type="ChEBI" id="CHEBI:29105"/>
        <label>2</label>
    </ligand>
</feature>
<evidence type="ECO:0000256" key="9">
    <source>
        <dbReference type="ARBA" id="ARBA00022801"/>
    </source>
</evidence>
<evidence type="ECO:0000313" key="30">
    <source>
        <dbReference type="EMBL" id="CAF3893005.1"/>
    </source>
</evidence>
<comment type="cofactor">
    <cofactor evidence="26">
        <name>Zn(2+)</name>
        <dbReference type="ChEBI" id="CHEBI:29105"/>
    </cofactor>
    <text evidence="26">Binds 2 Zn(2+) ions.</text>
</comment>
<feature type="active site" description="Phosphoserine intermediate" evidence="25">
    <location>
        <position position="117"/>
    </location>
</feature>
<name>A0A819GVL6_9BILA</name>
<dbReference type="EMBL" id="CAJOBD010002581">
    <property type="protein sequence ID" value="CAF3893005.1"/>
    <property type="molecule type" value="Genomic_DNA"/>
</dbReference>
<protein>
    <recommendedName>
        <fullName evidence="18">Alkaline phosphatase, tissue-nonspecific isozyme</fullName>
        <ecNumber evidence="4">3.1.3.1</ecNumber>
    </recommendedName>
    <alternativeName>
        <fullName evidence="19">Phosphoamidase</fullName>
    </alternativeName>
</protein>
<evidence type="ECO:0000256" key="18">
    <source>
        <dbReference type="ARBA" id="ARBA00040525"/>
    </source>
</evidence>
<gene>
    <name evidence="30" type="ORF">JBS370_LOCUS20466</name>
</gene>
<keyword evidence="10 26" id="KW-0862">Zinc</keyword>
<feature type="binding site" evidence="26">
    <location>
        <position position="334"/>
    </location>
    <ligand>
        <name>Mg(2+)</name>
        <dbReference type="ChEBI" id="CHEBI:18420"/>
    </ligand>
</feature>
<dbReference type="SMART" id="SM00409">
    <property type="entry name" value="IG"/>
    <property type="match status" value="1"/>
</dbReference>
<dbReference type="Pfam" id="PF00245">
    <property type="entry name" value="Alk_phosphatase"/>
    <property type="match status" value="1"/>
</dbReference>
<keyword evidence="6" id="KW-0091">Biomineralization</keyword>
<dbReference type="InterPro" id="IPR036179">
    <property type="entry name" value="Ig-like_dom_sf"/>
</dbReference>
<evidence type="ECO:0000256" key="4">
    <source>
        <dbReference type="ARBA" id="ARBA00012647"/>
    </source>
</evidence>
<dbReference type="PRINTS" id="PR00113">
    <property type="entry name" value="ALKPHPHTASE"/>
</dbReference>
<dbReference type="PANTHER" id="PTHR11596">
    <property type="entry name" value="ALKALINE PHOSPHATASE"/>
    <property type="match status" value="1"/>
</dbReference>
<dbReference type="GO" id="GO:0005886">
    <property type="term" value="C:plasma membrane"/>
    <property type="evidence" value="ECO:0007669"/>
    <property type="project" value="UniProtKB-SubCell"/>
</dbReference>
<evidence type="ECO:0000256" key="3">
    <source>
        <dbReference type="ARBA" id="ARBA00011738"/>
    </source>
</evidence>
<dbReference type="InterPro" id="IPR003599">
    <property type="entry name" value="Ig_sub"/>
</dbReference>
<dbReference type="SMART" id="SM00098">
    <property type="entry name" value="alkPPc"/>
    <property type="match status" value="1"/>
</dbReference>
<dbReference type="SUPFAM" id="SSF53649">
    <property type="entry name" value="Alkaline phosphatase-like"/>
    <property type="match status" value="1"/>
</dbReference>
<comment type="catalytic activity">
    <reaction evidence="20">
        <text>diphosphate + H2O = 2 phosphate + H(+)</text>
        <dbReference type="Rhea" id="RHEA:24576"/>
        <dbReference type="ChEBI" id="CHEBI:15377"/>
        <dbReference type="ChEBI" id="CHEBI:15378"/>
        <dbReference type="ChEBI" id="CHEBI:33019"/>
        <dbReference type="ChEBI" id="CHEBI:43474"/>
    </reaction>
    <physiologicalReaction direction="left-to-right" evidence="20">
        <dbReference type="Rhea" id="RHEA:24577"/>
    </physiologicalReaction>
</comment>
<dbReference type="PANTHER" id="PTHR11596:SF74">
    <property type="entry name" value="ALKALINE PHOSPHATASE, TISSUE-NONSPECIFIC ISOZYME"/>
    <property type="match status" value="1"/>
</dbReference>
<organism evidence="30 31">
    <name type="scientific">Rotaria sordida</name>
    <dbReference type="NCBI Taxonomy" id="392033"/>
    <lineage>
        <taxon>Eukaryota</taxon>
        <taxon>Metazoa</taxon>
        <taxon>Spiralia</taxon>
        <taxon>Gnathifera</taxon>
        <taxon>Rotifera</taxon>
        <taxon>Eurotatoria</taxon>
        <taxon>Bdelloidea</taxon>
        <taxon>Philodinida</taxon>
        <taxon>Philodinidae</taxon>
        <taxon>Rotaria</taxon>
    </lineage>
</organism>
<dbReference type="CDD" id="cd00096">
    <property type="entry name" value="Ig"/>
    <property type="match status" value="1"/>
</dbReference>
<reference evidence="30" key="1">
    <citation type="submission" date="2021-02" db="EMBL/GenBank/DDBJ databases">
        <authorList>
            <person name="Nowell W R."/>
        </authorList>
    </citation>
    <scope>NUCLEOTIDE SEQUENCE</scope>
</reference>
<dbReference type="InterPro" id="IPR013783">
    <property type="entry name" value="Ig-like_fold"/>
</dbReference>
<evidence type="ECO:0000256" key="22">
    <source>
        <dbReference type="ARBA" id="ARBA00048929"/>
    </source>
</evidence>
<evidence type="ECO:0000256" key="14">
    <source>
        <dbReference type="ARBA" id="ARBA00023288"/>
    </source>
</evidence>
<proteinExistence type="inferred from homology"/>
<dbReference type="InterPro" id="IPR003598">
    <property type="entry name" value="Ig_sub2"/>
</dbReference>
<dbReference type="GO" id="GO:0098552">
    <property type="term" value="C:side of membrane"/>
    <property type="evidence" value="ECO:0007669"/>
    <property type="project" value="UniProtKB-KW"/>
</dbReference>
<evidence type="ECO:0000256" key="6">
    <source>
        <dbReference type="ARBA" id="ARBA00022591"/>
    </source>
</evidence>
<feature type="binding site" evidence="26">
    <location>
        <position position="180"/>
    </location>
    <ligand>
        <name>Mg(2+)</name>
        <dbReference type="ChEBI" id="CHEBI:18420"/>
    </ligand>
</feature>
<dbReference type="EC" id="3.1.3.1" evidence="4"/>
<evidence type="ECO:0000256" key="7">
    <source>
        <dbReference type="ARBA" id="ARBA00022622"/>
    </source>
</evidence>
<keyword evidence="11 26" id="KW-0460">Magnesium</keyword>
<comment type="cofactor">
    <cofactor evidence="26">
        <name>Mg(2+)</name>
        <dbReference type="ChEBI" id="CHEBI:18420"/>
    </cofactor>
    <text evidence="26">Binds 1 Mg(2+) ion.</text>
</comment>
<keyword evidence="13" id="KW-0325">Glycoprotein</keyword>
<dbReference type="SMART" id="SM00408">
    <property type="entry name" value="IGc2"/>
    <property type="match status" value="1"/>
</dbReference>
<dbReference type="AlphaFoldDB" id="A0A819GVL6"/>
<dbReference type="Gene3D" id="3.40.720.10">
    <property type="entry name" value="Alkaline Phosphatase, subunit A"/>
    <property type="match status" value="1"/>
</dbReference>
<sequence length="811" mass="91211">MIGHGKILLSNIVLLVISNLINGGRIDWTIEKNPSFWYEQARLSIEEVLQRRDNTGIAKNVILFLGDGMGISTITAGRIRKGQMNGQLGEDFLTEMEQFTHLGLSKTYNINFQTPDSAGTATAYLCGVKAQLGTIGVDGRAKRSNCTSSIGTNVTSILDWAQKAGKKVGIITTTRITHATPAAAYAHVPERDWESYDTKNFGISQTQEGCLDIAHQLVLRSPPIDLLFGGGRKHFYPNTKSDIENSKLYGSRTDNRSLIDEFWRGRFIWNKTEMDKIILGTQTPLMGLFEHNHMYYETDRKPNRYDKPSLSQMTKFAIEHFLNMKQNGFFLLIEGGKIDHGHHETRARYALDEFVEFDNAIGQAKAILKEKGLLDDTLLVVTADHSHVFTMGAYSSRGSNILGFGSLDNLNVSDIDKLPVNIIAYGNGPNFPSPRNATYLSSLDTNSSNYLSPAAQPLKDESHGGEDVAVYAHGPWSHLFVGTMEQHTIAHKMAYAACWGSYTNRNGCQPMIKPTTTTTTTTTTTAPKSNGLNSFTIPVTFIKLLPERLCDKRLSPQRIDIETINNQHKLHKPVELIEPLEDVNVQENENATLVCQLSKADMDVVCYHNDCRIFFTPQSRIHAKQIDCYYKLLLDDIEYDDQEGDTACFQCRLSKLSSNIQWFKDDIRILPSECIVYSVKGDLLTLTIHNAQIEDEGNYRCMVNNQHTDATLTVEPLPVIFVKYLPKEWTVYGDEPLGLSCQLSKSNVCVIWLKNEGLRYSLYIPHRVQPGRYTIRIDDIHGQESSHQVSIGGTEIFTNEFILSFFLIRFS</sequence>
<dbReference type="GO" id="GO:0031214">
    <property type="term" value="P:biomineral tissue development"/>
    <property type="evidence" value="ECO:0007669"/>
    <property type="project" value="UniProtKB-KW"/>
</dbReference>
<feature type="binding site" evidence="26">
    <location>
        <position position="67"/>
    </location>
    <ligand>
        <name>Zn(2+)</name>
        <dbReference type="ChEBI" id="CHEBI:29105"/>
        <label>2</label>
    </ligand>
</feature>
<dbReference type="InterPro" id="IPR013098">
    <property type="entry name" value="Ig_I-set"/>
</dbReference>
<evidence type="ECO:0000256" key="11">
    <source>
        <dbReference type="ARBA" id="ARBA00022842"/>
    </source>
</evidence>
<feature type="signal peptide" evidence="28">
    <location>
        <begin position="1"/>
        <end position="23"/>
    </location>
</feature>
<evidence type="ECO:0000256" key="16">
    <source>
        <dbReference type="ARBA" id="ARBA00036923"/>
    </source>
</evidence>
<keyword evidence="9" id="KW-0378">Hydrolase</keyword>
<dbReference type="GO" id="GO:0046872">
    <property type="term" value="F:metal ion binding"/>
    <property type="evidence" value="ECO:0007669"/>
    <property type="project" value="UniProtKB-KW"/>
</dbReference>
<comment type="catalytic activity">
    <reaction evidence="24">
        <text>ADP + H2O = AMP + phosphate + H(+)</text>
        <dbReference type="Rhea" id="RHEA:61436"/>
        <dbReference type="ChEBI" id="CHEBI:15377"/>
        <dbReference type="ChEBI" id="CHEBI:15378"/>
        <dbReference type="ChEBI" id="CHEBI:43474"/>
        <dbReference type="ChEBI" id="CHEBI:456215"/>
        <dbReference type="ChEBI" id="CHEBI:456216"/>
    </reaction>
    <physiologicalReaction direction="left-to-right" evidence="24">
        <dbReference type="Rhea" id="RHEA:61437"/>
    </physiologicalReaction>
</comment>
<feature type="binding site" evidence="26">
    <location>
        <position position="463"/>
    </location>
    <ligand>
        <name>Zn(2+)</name>
        <dbReference type="ChEBI" id="CHEBI:29105"/>
        <label>2</label>
    </ligand>
</feature>
<evidence type="ECO:0000256" key="27">
    <source>
        <dbReference type="RuleBase" id="RU003946"/>
    </source>
</evidence>
<dbReference type="FunFam" id="3.40.720.10:FF:000008">
    <property type="entry name" value="Alkaline phosphatase"/>
    <property type="match status" value="1"/>
</dbReference>
<evidence type="ECO:0000256" key="13">
    <source>
        <dbReference type="ARBA" id="ARBA00023180"/>
    </source>
</evidence>
<keyword evidence="12" id="KW-0472">Membrane</keyword>
<evidence type="ECO:0000256" key="23">
    <source>
        <dbReference type="ARBA" id="ARBA00049444"/>
    </source>
</evidence>
<evidence type="ECO:0000256" key="2">
    <source>
        <dbReference type="ARBA" id="ARBA00005984"/>
    </source>
</evidence>
<accession>A0A819GVL6</accession>
<dbReference type="Proteomes" id="UP000663836">
    <property type="component" value="Unassembled WGS sequence"/>
</dbReference>
<keyword evidence="14" id="KW-0449">Lipoprotein</keyword>
<dbReference type="Pfam" id="PF07679">
    <property type="entry name" value="I-set"/>
    <property type="match status" value="1"/>
</dbReference>
<evidence type="ECO:0000256" key="5">
    <source>
        <dbReference type="ARBA" id="ARBA00022475"/>
    </source>
</evidence>
<keyword evidence="28" id="KW-0732">Signal</keyword>
<feature type="binding site" evidence="26">
    <location>
        <position position="178"/>
    </location>
    <ligand>
        <name>Mg(2+)</name>
        <dbReference type="ChEBI" id="CHEBI:18420"/>
    </ligand>
</feature>
<comment type="catalytic activity">
    <reaction evidence="15">
        <text>a phosphate monoester + H2O = an alcohol + phosphate</text>
        <dbReference type="Rhea" id="RHEA:15017"/>
        <dbReference type="ChEBI" id="CHEBI:15377"/>
        <dbReference type="ChEBI" id="CHEBI:30879"/>
        <dbReference type="ChEBI" id="CHEBI:43474"/>
        <dbReference type="ChEBI" id="CHEBI:67140"/>
        <dbReference type="EC" id="3.1.3.1"/>
    </reaction>
    <physiologicalReaction direction="left-to-right" evidence="15">
        <dbReference type="Rhea" id="RHEA:15018"/>
    </physiologicalReaction>
</comment>
<keyword evidence="7" id="KW-0336">GPI-anchor</keyword>
<evidence type="ECO:0000256" key="28">
    <source>
        <dbReference type="SAM" id="SignalP"/>
    </source>
</evidence>
<keyword evidence="8 26" id="KW-0479">Metal-binding</keyword>
<comment type="catalytic activity">
    <reaction evidence="22">
        <text>phosphoethanolamine + H2O = ethanolamine + phosphate</text>
        <dbReference type="Rhea" id="RHEA:16089"/>
        <dbReference type="ChEBI" id="CHEBI:15377"/>
        <dbReference type="ChEBI" id="CHEBI:43474"/>
        <dbReference type="ChEBI" id="CHEBI:57603"/>
        <dbReference type="ChEBI" id="CHEBI:58190"/>
    </reaction>
    <physiologicalReaction direction="left-to-right" evidence="22">
        <dbReference type="Rhea" id="RHEA:16090"/>
    </physiologicalReaction>
</comment>
<evidence type="ECO:0000256" key="25">
    <source>
        <dbReference type="PIRSR" id="PIRSR601952-1"/>
    </source>
</evidence>
<evidence type="ECO:0000256" key="8">
    <source>
        <dbReference type="ARBA" id="ARBA00022723"/>
    </source>
</evidence>